<dbReference type="EMBL" id="JARJCW010000122">
    <property type="protein sequence ID" value="KAJ7192273.1"/>
    <property type="molecule type" value="Genomic_DNA"/>
</dbReference>
<gene>
    <name evidence="2" type="ORF">GGX14DRAFT_406528</name>
    <name evidence="3" type="ORF">GGX14DRAFT_406531</name>
</gene>
<comment type="caution">
    <text evidence="3">The sequence shown here is derived from an EMBL/GenBank/DDBJ whole genome shotgun (WGS) entry which is preliminary data.</text>
</comment>
<evidence type="ECO:0000313" key="4">
    <source>
        <dbReference type="Proteomes" id="UP001219525"/>
    </source>
</evidence>
<feature type="compositionally biased region" description="Basic and acidic residues" evidence="1">
    <location>
        <begin position="346"/>
        <end position="358"/>
    </location>
</feature>
<proteinExistence type="predicted"/>
<organism evidence="3 4">
    <name type="scientific">Mycena pura</name>
    <dbReference type="NCBI Taxonomy" id="153505"/>
    <lineage>
        <taxon>Eukaryota</taxon>
        <taxon>Fungi</taxon>
        <taxon>Dikarya</taxon>
        <taxon>Basidiomycota</taxon>
        <taxon>Agaricomycotina</taxon>
        <taxon>Agaricomycetes</taxon>
        <taxon>Agaricomycetidae</taxon>
        <taxon>Agaricales</taxon>
        <taxon>Marasmiineae</taxon>
        <taxon>Mycenaceae</taxon>
        <taxon>Mycena</taxon>
    </lineage>
</organism>
<evidence type="ECO:0000313" key="2">
    <source>
        <dbReference type="EMBL" id="KAJ7192273.1"/>
    </source>
</evidence>
<feature type="compositionally biased region" description="Basic residues" evidence="1">
    <location>
        <begin position="335"/>
        <end position="345"/>
    </location>
</feature>
<feature type="region of interest" description="Disordered" evidence="1">
    <location>
        <begin position="324"/>
        <end position="374"/>
    </location>
</feature>
<sequence length="498" mass="55182">MSLPLKHSEIHVHQLLRLGRRRRLNPIVTDSTTGNFSVRRSQLMAGHICDITQTNLRQTFTSELVKLGRACPIPSIESSTSIWSSCVTLPVRDYKKRANRPSTYSAICIRSNSSRSRTSKAFHELLCSPVTDLTWRNSFMVEGHPDYRISFPMSDSVFWSPLLFGAQICEVALRSPFHCILSYHSPRWAGVRPARTQLYIWTSTTPSGGAYPTPVWMRKNNPSAQSPRYDARSRAIPRVILRTTRARPILRGDGAAVAYQYEAHVAAAGGSDSTKAIRCFVQEQQALVEQKRSATMRLVAEGFDKQDVQTSWYDISACEAFHRMPPPGSVESRPLTHRSTRHPSTRRPDTRIARRKEATVSSAPMALRTPVPGSRHTYYILPHTIDAFPPITHINEDSEEPPSPDDPRLAAAPHSWTPQWSLTEPFFSSPGPNTSSLDSTGGNAQRASSKSKIKQQPQLQRSSDGRVRALALCHGRPAESSAAAAVAVLGDRDGGADG</sequence>
<feature type="compositionally biased region" description="Polar residues" evidence="1">
    <location>
        <begin position="430"/>
        <end position="462"/>
    </location>
</feature>
<keyword evidence="4" id="KW-1185">Reference proteome</keyword>
<feature type="region of interest" description="Disordered" evidence="1">
    <location>
        <begin position="390"/>
        <end position="466"/>
    </location>
</feature>
<protein>
    <submittedName>
        <fullName evidence="3">Uncharacterized protein</fullName>
    </submittedName>
</protein>
<accession>A0AAD6Y5D8</accession>
<dbReference type="AlphaFoldDB" id="A0AAD6Y5D8"/>
<name>A0AAD6Y5D8_9AGAR</name>
<reference evidence="3" key="1">
    <citation type="submission" date="2023-03" db="EMBL/GenBank/DDBJ databases">
        <title>Massive genome expansion in bonnet fungi (Mycena s.s.) driven by repeated elements and novel gene families across ecological guilds.</title>
        <authorList>
            <consortium name="Lawrence Berkeley National Laboratory"/>
            <person name="Harder C.B."/>
            <person name="Miyauchi S."/>
            <person name="Viragh M."/>
            <person name="Kuo A."/>
            <person name="Thoen E."/>
            <person name="Andreopoulos B."/>
            <person name="Lu D."/>
            <person name="Skrede I."/>
            <person name="Drula E."/>
            <person name="Henrissat B."/>
            <person name="Morin E."/>
            <person name="Kohler A."/>
            <person name="Barry K."/>
            <person name="LaButti K."/>
            <person name="Morin E."/>
            <person name="Salamov A."/>
            <person name="Lipzen A."/>
            <person name="Mereny Z."/>
            <person name="Hegedus B."/>
            <person name="Baldrian P."/>
            <person name="Stursova M."/>
            <person name="Weitz H."/>
            <person name="Taylor A."/>
            <person name="Grigoriev I.V."/>
            <person name="Nagy L.G."/>
            <person name="Martin F."/>
            <person name="Kauserud H."/>
        </authorList>
    </citation>
    <scope>NUCLEOTIDE SEQUENCE</scope>
    <source>
        <strain evidence="3">9144</strain>
    </source>
</reference>
<evidence type="ECO:0000313" key="3">
    <source>
        <dbReference type="EMBL" id="KAJ7192276.1"/>
    </source>
</evidence>
<dbReference type="Proteomes" id="UP001219525">
    <property type="component" value="Unassembled WGS sequence"/>
</dbReference>
<dbReference type="EMBL" id="JARJCW010000122">
    <property type="protein sequence ID" value="KAJ7192276.1"/>
    <property type="molecule type" value="Genomic_DNA"/>
</dbReference>
<evidence type="ECO:0000256" key="1">
    <source>
        <dbReference type="SAM" id="MobiDB-lite"/>
    </source>
</evidence>